<accession>A0A1R2API3</accession>
<organism evidence="1 2">
    <name type="scientific">Stentor coeruleus</name>
    <dbReference type="NCBI Taxonomy" id="5963"/>
    <lineage>
        <taxon>Eukaryota</taxon>
        <taxon>Sar</taxon>
        <taxon>Alveolata</taxon>
        <taxon>Ciliophora</taxon>
        <taxon>Postciliodesmatophora</taxon>
        <taxon>Heterotrichea</taxon>
        <taxon>Heterotrichida</taxon>
        <taxon>Stentoridae</taxon>
        <taxon>Stentor</taxon>
    </lineage>
</organism>
<name>A0A1R2API3_9CILI</name>
<keyword evidence="2" id="KW-1185">Reference proteome</keyword>
<dbReference type="EMBL" id="MPUH01001720">
    <property type="protein sequence ID" value="OMJ66431.1"/>
    <property type="molecule type" value="Genomic_DNA"/>
</dbReference>
<proteinExistence type="predicted"/>
<protein>
    <submittedName>
        <fullName evidence="1">Uncharacterized protein</fullName>
    </submittedName>
</protein>
<evidence type="ECO:0000313" key="2">
    <source>
        <dbReference type="Proteomes" id="UP000187209"/>
    </source>
</evidence>
<comment type="caution">
    <text evidence="1">The sequence shown here is derived from an EMBL/GenBank/DDBJ whole genome shotgun (WGS) entry which is preliminary data.</text>
</comment>
<sequence>MIRCKSQKSNCVPIKIFEFPNSPVSILKEPSFYSSLSPKSMSIIRQSNDKILRPWTSKNRLFKLKTSQSFLNKSGTNNLNDCSFLDLKFDDQKNYKSSPLLTTKHTQIKKHENINEKDFAFSISIESFYKLPEKQNKVDQLKKVIKTKKNYRYKKDPMKDWIILDKFTEVIQDYSIKHSKTVVQGPLISPKELPTDINKKKIPFQAHIPIPSLRSSQAASSKSKD</sequence>
<reference evidence="1 2" key="1">
    <citation type="submission" date="2016-11" db="EMBL/GenBank/DDBJ databases">
        <title>The macronuclear genome of Stentor coeruleus: a giant cell with tiny introns.</title>
        <authorList>
            <person name="Slabodnick M."/>
            <person name="Ruby J.G."/>
            <person name="Reiff S.B."/>
            <person name="Swart E.C."/>
            <person name="Gosai S."/>
            <person name="Prabakaran S."/>
            <person name="Witkowska E."/>
            <person name="Larue G.E."/>
            <person name="Fisher S."/>
            <person name="Freeman R.M."/>
            <person name="Gunawardena J."/>
            <person name="Chu W."/>
            <person name="Stover N.A."/>
            <person name="Gregory B.D."/>
            <person name="Nowacki M."/>
            <person name="Derisi J."/>
            <person name="Roy S.W."/>
            <person name="Marshall W.F."/>
            <person name="Sood P."/>
        </authorList>
    </citation>
    <scope>NUCLEOTIDE SEQUENCE [LARGE SCALE GENOMIC DNA]</scope>
    <source>
        <strain evidence="1">WM001</strain>
    </source>
</reference>
<gene>
    <name evidence="1" type="ORF">SteCoe_36725</name>
</gene>
<dbReference type="AlphaFoldDB" id="A0A1R2API3"/>
<evidence type="ECO:0000313" key="1">
    <source>
        <dbReference type="EMBL" id="OMJ66431.1"/>
    </source>
</evidence>
<dbReference type="Proteomes" id="UP000187209">
    <property type="component" value="Unassembled WGS sequence"/>
</dbReference>